<evidence type="ECO:0000313" key="1">
    <source>
        <dbReference type="EMBL" id="CAG8533260.1"/>
    </source>
</evidence>
<feature type="non-terminal residue" evidence="1">
    <location>
        <position position="1"/>
    </location>
</feature>
<gene>
    <name evidence="1" type="ORF">SCALOS_LOCUS4542</name>
</gene>
<name>A0ACA9LLC6_9GLOM</name>
<evidence type="ECO:0000313" key="2">
    <source>
        <dbReference type="Proteomes" id="UP000789860"/>
    </source>
</evidence>
<reference evidence="1" key="1">
    <citation type="submission" date="2021-06" db="EMBL/GenBank/DDBJ databases">
        <authorList>
            <person name="Kallberg Y."/>
            <person name="Tangrot J."/>
            <person name="Rosling A."/>
        </authorList>
    </citation>
    <scope>NUCLEOTIDE SEQUENCE</scope>
    <source>
        <strain evidence="1">AU212A</strain>
    </source>
</reference>
<feature type="non-terminal residue" evidence="1">
    <location>
        <position position="306"/>
    </location>
</feature>
<sequence>TSSSLMAMANILRNEVEKSQKQNLRNSLNRLMINTLKVVCREESLSKKGIKKDLVENVGKMIIDFNDKKGLQDNNFKNRPFGNTDRIRYRGSDRVRFRGYEASTRQTAKSKRQRLDKPIISELAFSSSPIDAGEYRKYTVKGNKAEKEKSSRESTSRVISKVLEKEDKICSIGVSSVRAKEIERVRCSKTSSCRGEKTRHLIGDKSGLFCTKERFSRDSRRQALESLERISRSEETSVSFSLSTSTIQSSAVVNFSGMEISTLVANVFRSTEVSSKVITSSRDYYFRTIRIERTMQKPNIEVASYE</sequence>
<dbReference type="Proteomes" id="UP000789860">
    <property type="component" value="Unassembled WGS sequence"/>
</dbReference>
<proteinExistence type="predicted"/>
<keyword evidence="2" id="KW-1185">Reference proteome</keyword>
<organism evidence="1 2">
    <name type="scientific">Scutellospora calospora</name>
    <dbReference type="NCBI Taxonomy" id="85575"/>
    <lineage>
        <taxon>Eukaryota</taxon>
        <taxon>Fungi</taxon>
        <taxon>Fungi incertae sedis</taxon>
        <taxon>Mucoromycota</taxon>
        <taxon>Glomeromycotina</taxon>
        <taxon>Glomeromycetes</taxon>
        <taxon>Diversisporales</taxon>
        <taxon>Gigasporaceae</taxon>
        <taxon>Scutellospora</taxon>
    </lineage>
</organism>
<dbReference type="EMBL" id="CAJVPM010006276">
    <property type="protein sequence ID" value="CAG8533260.1"/>
    <property type="molecule type" value="Genomic_DNA"/>
</dbReference>
<accession>A0ACA9LLC6</accession>
<comment type="caution">
    <text evidence="1">The sequence shown here is derived from an EMBL/GenBank/DDBJ whole genome shotgun (WGS) entry which is preliminary data.</text>
</comment>
<protein>
    <submittedName>
        <fullName evidence="1">9750_t:CDS:1</fullName>
    </submittedName>
</protein>